<gene>
    <name evidence="1" type="primary">LAMA5</name>
</gene>
<feature type="non-terminal residue" evidence="1">
    <location>
        <position position="68"/>
    </location>
</feature>
<protein>
    <submittedName>
        <fullName evidence="1">Laminin, alpha 5</fullName>
    </submittedName>
</protein>
<organism evidence="1">
    <name type="scientific">Nothobranchius rachovii</name>
    <name type="common">bluefin notho</name>
    <dbReference type="NCBI Taxonomy" id="451742"/>
    <lineage>
        <taxon>Eukaryota</taxon>
        <taxon>Metazoa</taxon>
        <taxon>Chordata</taxon>
        <taxon>Craniata</taxon>
        <taxon>Vertebrata</taxon>
        <taxon>Euteleostomi</taxon>
        <taxon>Actinopterygii</taxon>
        <taxon>Neopterygii</taxon>
        <taxon>Teleostei</taxon>
        <taxon>Neoteleostei</taxon>
        <taxon>Acanthomorphata</taxon>
        <taxon>Ovalentaria</taxon>
        <taxon>Atherinomorphae</taxon>
        <taxon>Cyprinodontiformes</taxon>
        <taxon>Nothobranchiidae</taxon>
        <taxon>Nothobranchius</taxon>
    </lineage>
</organism>
<proteinExistence type="predicted"/>
<reference evidence="1" key="2">
    <citation type="submission" date="2016-06" db="EMBL/GenBank/DDBJ databases">
        <title>The genome of a short-lived fish provides insights into sex chromosome evolution and the genetic control of aging.</title>
        <authorList>
            <person name="Reichwald K."/>
            <person name="Felder M."/>
            <person name="Petzold A."/>
            <person name="Koch P."/>
            <person name="Groth M."/>
            <person name="Platzer M."/>
        </authorList>
    </citation>
    <scope>NUCLEOTIDE SEQUENCE</scope>
    <source>
        <tissue evidence="1">Brain</tissue>
    </source>
</reference>
<evidence type="ECO:0000313" key="1">
    <source>
        <dbReference type="EMBL" id="SBR96459.1"/>
    </source>
</evidence>
<name>A0A1A8QTU6_9TELE</name>
<sequence length="68" mass="7012">VTLPDAASADQSSRVLAVNSAGLDSTPIPTVKSAPVIHAPHWTPAAQRQVSVAVGPTIAEHHVTNVLR</sequence>
<dbReference type="AlphaFoldDB" id="A0A1A8QTU6"/>
<feature type="non-terminal residue" evidence="1">
    <location>
        <position position="1"/>
    </location>
</feature>
<dbReference type="EMBL" id="HAEH01013070">
    <property type="protein sequence ID" value="SBR96459.1"/>
    <property type="molecule type" value="Transcribed_RNA"/>
</dbReference>
<reference evidence="1" key="1">
    <citation type="submission" date="2016-05" db="EMBL/GenBank/DDBJ databases">
        <authorList>
            <person name="Lavstsen T."/>
            <person name="Jespersen J.S."/>
        </authorList>
    </citation>
    <scope>NUCLEOTIDE SEQUENCE</scope>
    <source>
        <tissue evidence="1">Brain</tissue>
    </source>
</reference>
<accession>A0A1A8QTU6</accession>